<dbReference type="PROSITE" id="PS50097">
    <property type="entry name" value="BTB"/>
    <property type="match status" value="1"/>
</dbReference>
<dbReference type="PANTHER" id="PTHR45774:SF4">
    <property type="entry name" value="AXUNDEAD, ISOFORM F"/>
    <property type="match status" value="1"/>
</dbReference>
<reference evidence="2" key="1">
    <citation type="journal article" date="2023" name="Insect Mol. Biol.">
        <title>Genome sequencing provides insights into the evolution of gene families encoding plant cell wall-degrading enzymes in longhorned beetles.</title>
        <authorList>
            <person name="Shin N.R."/>
            <person name="Okamura Y."/>
            <person name="Kirsch R."/>
            <person name="Pauchet Y."/>
        </authorList>
    </citation>
    <scope>NUCLEOTIDE SEQUENCE</scope>
    <source>
        <strain evidence="2">AMC_N1</strain>
    </source>
</reference>
<organism evidence="2 3">
    <name type="scientific">Aromia moschata</name>
    <dbReference type="NCBI Taxonomy" id="1265417"/>
    <lineage>
        <taxon>Eukaryota</taxon>
        <taxon>Metazoa</taxon>
        <taxon>Ecdysozoa</taxon>
        <taxon>Arthropoda</taxon>
        <taxon>Hexapoda</taxon>
        <taxon>Insecta</taxon>
        <taxon>Pterygota</taxon>
        <taxon>Neoptera</taxon>
        <taxon>Endopterygota</taxon>
        <taxon>Coleoptera</taxon>
        <taxon>Polyphaga</taxon>
        <taxon>Cucujiformia</taxon>
        <taxon>Chrysomeloidea</taxon>
        <taxon>Cerambycidae</taxon>
        <taxon>Cerambycinae</taxon>
        <taxon>Callichromatini</taxon>
        <taxon>Aromia</taxon>
    </lineage>
</organism>
<evidence type="ECO:0000313" key="2">
    <source>
        <dbReference type="EMBL" id="KAJ8951097.1"/>
    </source>
</evidence>
<dbReference type="SMART" id="SM00225">
    <property type="entry name" value="BTB"/>
    <property type="match status" value="1"/>
</dbReference>
<comment type="caution">
    <text evidence="2">The sequence shown here is derived from an EMBL/GenBank/DDBJ whole genome shotgun (WGS) entry which is preliminary data.</text>
</comment>
<dbReference type="Pfam" id="PF00651">
    <property type="entry name" value="BTB"/>
    <property type="match status" value="1"/>
</dbReference>
<feature type="domain" description="BTB" evidence="1">
    <location>
        <begin position="30"/>
        <end position="94"/>
    </location>
</feature>
<accession>A0AAV8YHW4</accession>
<keyword evidence="3" id="KW-1185">Reference proteome</keyword>
<dbReference type="InterPro" id="IPR000210">
    <property type="entry name" value="BTB/POZ_dom"/>
</dbReference>
<dbReference type="InterPro" id="IPR011333">
    <property type="entry name" value="SKP1/BTB/POZ_sf"/>
</dbReference>
<dbReference type="EMBL" id="JAPWTK010000090">
    <property type="protein sequence ID" value="KAJ8951097.1"/>
    <property type="molecule type" value="Genomic_DNA"/>
</dbReference>
<gene>
    <name evidence="2" type="ORF">NQ318_003795</name>
</gene>
<dbReference type="GO" id="GO:0022008">
    <property type="term" value="P:neurogenesis"/>
    <property type="evidence" value="ECO:0007669"/>
    <property type="project" value="TreeGrafter"/>
</dbReference>
<evidence type="ECO:0000259" key="1">
    <source>
        <dbReference type="PROSITE" id="PS50097"/>
    </source>
</evidence>
<dbReference type="GO" id="GO:0005829">
    <property type="term" value="C:cytosol"/>
    <property type="evidence" value="ECO:0007669"/>
    <property type="project" value="TreeGrafter"/>
</dbReference>
<dbReference type="SUPFAM" id="SSF54695">
    <property type="entry name" value="POZ domain"/>
    <property type="match status" value="1"/>
</dbReference>
<dbReference type="Gene3D" id="3.30.710.10">
    <property type="entry name" value="Potassium Channel Kv1.1, Chain A"/>
    <property type="match status" value="1"/>
</dbReference>
<protein>
    <recommendedName>
        <fullName evidence="1">BTB domain-containing protein</fullName>
    </recommendedName>
</protein>
<sequence length="221" mass="25772">MDKDNIFMERLAPLYKKERLVAFFKSQQFADCTFKINGAEVKAHKLILACSSPVFEKMFFGEMASNEIVISDIDVEEFTQVLEFIYTESINISSMVNAWSLFYIANKYLLDDLITVCLEYIQKHLTMCSLVLSYEYAEMYNLHDIKKRCFSDIVNYANGTFCSDYHMKATTLCAILKEDITEIDKFELVVQIISWAVIECDFRKILIFPKNILDLLKEKKV</sequence>
<proteinExistence type="predicted"/>
<name>A0AAV8YHW4_9CUCU</name>
<dbReference type="CDD" id="cd18186">
    <property type="entry name" value="BTB_POZ_ZBTB_KLHL-like"/>
    <property type="match status" value="1"/>
</dbReference>
<dbReference type="PANTHER" id="PTHR45774">
    <property type="entry name" value="BTB/POZ DOMAIN-CONTAINING"/>
    <property type="match status" value="1"/>
</dbReference>
<evidence type="ECO:0000313" key="3">
    <source>
        <dbReference type="Proteomes" id="UP001162162"/>
    </source>
</evidence>
<dbReference type="AlphaFoldDB" id="A0AAV8YHW4"/>
<dbReference type="Proteomes" id="UP001162162">
    <property type="component" value="Unassembled WGS sequence"/>
</dbReference>